<evidence type="ECO:0000313" key="1">
    <source>
        <dbReference type="EMBL" id="MPC72181.1"/>
    </source>
</evidence>
<reference evidence="1 2" key="1">
    <citation type="submission" date="2019-05" db="EMBL/GenBank/DDBJ databases">
        <title>Another draft genome of Portunus trituberculatus and its Hox gene families provides insights of decapod evolution.</title>
        <authorList>
            <person name="Jeong J.-H."/>
            <person name="Song I."/>
            <person name="Kim S."/>
            <person name="Choi T."/>
            <person name="Kim D."/>
            <person name="Ryu S."/>
            <person name="Kim W."/>
        </authorList>
    </citation>
    <scope>NUCLEOTIDE SEQUENCE [LARGE SCALE GENOMIC DNA]</scope>
    <source>
        <tissue evidence="1">Muscle</tissue>
    </source>
</reference>
<gene>
    <name evidence="1" type="ORF">E2C01_066476</name>
</gene>
<proteinExistence type="predicted"/>
<dbReference type="EMBL" id="VSRR010034286">
    <property type="protein sequence ID" value="MPC72181.1"/>
    <property type="molecule type" value="Genomic_DNA"/>
</dbReference>
<name>A0A5B7HH69_PORTR</name>
<organism evidence="1 2">
    <name type="scientific">Portunus trituberculatus</name>
    <name type="common">Swimming crab</name>
    <name type="synonym">Neptunus trituberculatus</name>
    <dbReference type="NCBI Taxonomy" id="210409"/>
    <lineage>
        <taxon>Eukaryota</taxon>
        <taxon>Metazoa</taxon>
        <taxon>Ecdysozoa</taxon>
        <taxon>Arthropoda</taxon>
        <taxon>Crustacea</taxon>
        <taxon>Multicrustacea</taxon>
        <taxon>Malacostraca</taxon>
        <taxon>Eumalacostraca</taxon>
        <taxon>Eucarida</taxon>
        <taxon>Decapoda</taxon>
        <taxon>Pleocyemata</taxon>
        <taxon>Brachyura</taxon>
        <taxon>Eubrachyura</taxon>
        <taxon>Portunoidea</taxon>
        <taxon>Portunidae</taxon>
        <taxon>Portuninae</taxon>
        <taxon>Portunus</taxon>
    </lineage>
</organism>
<evidence type="ECO:0000313" key="2">
    <source>
        <dbReference type="Proteomes" id="UP000324222"/>
    </source>
</evidence>
<protein>
    <submittedName>
        <fullName evidence="1">Uncharacterized protein</fullName>
    </submittedName>
</protein>
<keyword evidence="2" id="KW-1185">Reference proteome</keyword>
<comment type="caution">
    <text evidence="1">The sequence shown here is derived from an EMBL/GenBank/DDBJ whole genome shotgun (WGS) entry which is preliminary data.</text>
</comment>
<dbReference type="Proteomes" id="UP000324222">
    <property type="component" value="Unassembled WGS sequence"/>
</dbReference>
<sequence length="22" mass="2557">MEVIRLLRSALDTHSSQRMSLI</sequence>
<dbReference type="AlphaFoldDB" id="A0A5B7HH69"/>
<accession>A0A5B7HH69</accession>